<sequence>MSEEYLCLDIGGTNIKYAIITADGNFKYKALLATEAQNGAKSIIAKIKNIAAKYKLQYNLQGIAISTAGIVDQEKGSIIYAFPEIFPGYSNTPLKRTLEDDCNLPCTVENDVNCAALGETWLGCARGTDSAFMMTIGTSVGGCIILDGKIIHGGANSAGEIAYMNIPQGNFHDIVSTTYLVNEISRQHNNNSDEFNGKAAFEMIANGDKIANIVLDKMLQSLLYGINNVCSILNPKTIILGGGIMQQKELLQPRIDYWAKKILPAIFYQNTQIKFAELGNDAGVLGALYYHLNN</sequence>
<dbReference type="AlphaFoldDB" id="A0A840UFY5"/>
<dbReference type="Gene3D" id="3.30.420.40">
    <property type="match status" value="2"/>
</dbReference>
<dbReference type="SUPFAM" id="SSF53067">
    <property type="entry name" value="Actin-like ATPase domain"/>
    <property type="match status" value="1"/>
</dbReference>
<dbReference type="Pfam" id="PF00480">
    <property type="entry name" value="ROK"/>
    <property type="match status" value="1"/>
</dbReference>
<dbReference type="PANTHER" id="PTHR18964">
    <property type="entry name" value="ROK (REPRESSOR, ORF, KINASE) FAMILY"/>
    <property type="match status" value="1"/>
</dbReference>
<evidence type="ECO:0000256" key="1">
    <source>
        <dbReference type="ARBA" id="ARBA00006479"/>
    </source>
</evidence>
<dbReference type="EMBL" id="JACHFH010000011">
    <property type="protein sequence ID" value="MBB5336016.1"/>
    <property type="molecule type" value="Genomic_DNA"/>
</dbReference>
<reference evidence="2 3" key="1">
    <citation type="submission" date="2020-08" db="EMBL/GenBank/DDBJ databases">
        <title>Genomic Encyclopedia of Type Strains, Phase IV (KMG-IV): sequencing the most valuable type-strain genomes for metagenomic binning, comparative biology and taxonomic classification.</title>
        <authorList>
            <person name="Goeker M."/>
        </authorList>
    </citation>
    <scope>NUCLEOTIDE SEQUENCE [LARGE SCALE GENOMIC DNA]</scope>
    <source>
        <strain evidence="2 3">DSM 24661</strain>
    </source>
</reference>
<dbReference type="GO" id="GO:0016301">
    <property type="term" value="F:kinase activity"/>
    <property type="evidence" value="ECO:0007669"/>
    <property type="project" value="UniProtKB-KW"/>
</dbReference>
<dbReference type="PANTHER" id="PTHR18964:SF165">
    <property type="entry name" value="BETA-GLUCOSIDE KINASE"/>
    <property type="match status" value="1"/>
</dbReference>
<gene>
    <name evidence="2" type="ORF">HNR32_001160</name>
</gene>
<dbReference type="RefSeq" id="WP_183860561.1">
    <property type="nucleotide sequence ID" value="NZ_JACHFH010000011.1"/>
</dbReference>
<evidence type="ECO:0000313" key="2">
    <source>
        <dbReference type="EMBL" id="MBB5336016.1"/>
    </source>
</evidence>
<comment type="caution">
    <text evidence="2">The sequence shown here is derived from an EMBL/GenBank/DDBJ whole genome shotgun (WGS) entry which is preliminary data.</text>
</comment>
<proteinExistence type="inferred from homology"/>
<keyword evidence="2" id="KW-0808">Transferase</keyword>
<name>A0A840UFY5_9FIRM</name>
<dbReference type="Proteomes" id="UP000559117">
    <property type="component" value="Unassembled WGS sequence"/>
</dbReference>
<keyword evidence="2" id="KW-0418">Kinase</keyword>
<protein>
    <submittedName>
        <fullName evidence="2">Putative NBD/HSP70 family sugar kinase</fullName>
    </submittedName>
</protein>
<dbReference type="InterPro" id="IPR043129">
    <property type="entry name" value="ATPase_NBD"/>
</dbReference>
<keyword evidence="3" id="KW-1185">Reference proteome</keyword>
<evidence type="ECO:0000313" key="3">
    <source>
        <dbReference type="Proteomes" id="UP000559117"/>
    </source>
</evidence>
<accession>A0A840UFY5</accession>
<comment type="similarity">
    <text evidence="1">Belongs to the ROK (NagC/XylR) family.</text>
</comment>
<dbReference type="CDD" id="cd24068">
    <property type="entry name" value="ASKHA_NBD_ROK_FnNanK-like"/>
    <property type="match status" value="1"/>
</dbReference>
<dbReference type="InterPro" id="IPR000600">
    <property type="entry name" value="ROK"/>
</dbReference>
<organism evidence="2 3">
    <name type="scientific">Pectinatus brassicae</name>
    <dbReference type="NCBI Taxonomy" id="862415"/>
    <lineage>
        <taxon>Bacteria</taxon>
        <taxon>Bacillati</taxon>
        <taxon>Bacillota</taxon>
        <taxon>Negativicutes</taxon>
        <taxon>Selenomonadales</taxon>
        <taxon>Selenomonadaceae</taxon>
        <taxon>Pectinatus</taxon>
    </lineage>
</organism>